<dbReference type="PROSITE" id="PS51272">
    <property type="entry name" value="SLH"/>
    <property type="match status" value="3"/>
</dbReference>
<protein>
    <submittedName>
        <fullName evidence="3">S-layer protein</fullName>
    </submittedName>
</protein>
<accession>A0A7V4E770</accession>
<dbReference type="InterPro" id="IPR001119">
    <property type="entry name" value="SLH_dom"/>
</dbReference>
<feature type="domain" description="SLH" evidence="2">
    <location>
        <begin position="139"/>
        <end position="199"/>
    </location>
</feature>
<keyword evidence="1" id="KW-0732">Signal</keyword>
<name>A0A7V4E770_9DEIN</name>
<dbReference type="EMBL" id="DTCX01000321">
    <property type="protein sequence ID" value="HGL50085.1"/>
    <property type="molecule type" value="Genomic_DNA"/>
</dbReference>
<dbReference type="InterPro" id="IPR051465">
    <property type="entry name" value="Cell_Envelope_Struct_Comp"/>
</dbReference>
<feature type="signal peptide" evidence="1">
    <location>
        <begin position="1"/>
        <end position="17"/>
    </location>
</feature>
<organism evidence="3">
    <name type="scientific">Thermus tengchongensis</name>
    <dbReference type="NCBI Taxonomy" id="1214928"/>
    <lineage>
        <taxon>Bacteria</taxon>
        <taxon>Thermotogati</taxon>
        <taxon>Deinococcota</taxon>
        <taxon>Deinococci</taxon>
        <taxon>Thermales</taxon>
        <taxon>Thermaceae</taxon>
        <taxon>Thermus</taxon>
    </lineage>
</organism>
<dbReference type="AlphaFoldDB" id="A0A7V4E770"/>
<evidence type="ECO:0000313" key="3">
    <source>
        <dbReference type="EMBL" id="HGL50085.1"/>
    </source>
</evidence>
<feature type="domain" description="SLH" evidence="2">
    <location>
        <begin position="14"/>
        <end position="74"/>
    </location>
</feature>
<comment type="caution">
    <text evidence="3">The sequence shown here is derived from an EMBL/GenBank/DDBJ whole genome shotgun (WGS) entry which is preliminary data.</text>
</comment>
<dbReference type="Pfam" id="PF00395">
    <property type="entry name" value="SLH"/>
    <property type="match status" value="3"/>
</dbReference>
<dbReference type="PANTHER" id="PTHR43308">
    <property type="entry name" value="OUTER MEMBRANE PROTEIN ALPHA-RELATED"/>
    <property type="match status" value="1"/>
</dbReference>
<evidence type="ECO:0000256" key="1">
    <source>
        <dbReference type="SAM" id="SignalP"/>
    </source>
</evidence>
<proteinExistence type="predicted"/>
<evidence type="ECO:0000259" key="2">
    <source>
        <dbReference type="PROSITE" id="PS51272"/>
    </source>
</evidence>
<feature type="chain" id="PRO_5031393830" evidence="1">
    <location>
        <begin position="18"/>
        <end position="453"/>
    </location>
</feature>
<sequence length="453" mass="48032">MKRLGTAALFLMSLAWAAFSDLPQGPLAEQVERVVAAGWMQGYPDGTFRGQEPLNRYQLAAALGRVLKELGVEARVVSFPDVPQGHWAAEPLALAVAWGLVSGYPDGTFRGQEPLSRAALAVVLSKLLERLGEVREGALPWDVPQGHWAATAVRRVVGAGVMDLNPDGSFGLEAPVNRYQLAKAWAVLHPVVEAKRPKPAVGAGPSVPMGGAQAGVGLEPLEMAGRWIGTARGRTVVVGEKVWVQEGGAFKEIGPVPSGAVALPPWVLREGALEDGKQRYVPLGAEGGKGVLPAVFKGMKEGHLALDPTGNYLVVANARPLCSCPSRVVRLVLLMTNPVGLYAEYVYLLDEPGAHVAGVAWPESKNLLVMESVSGKARVYRVNLNAGEDIAFSAWDEGGLEERNPLPVRPVAKVLVAELTLGEAQGLAAEGPDRLLTTSAGKVLRLQLPSALW</sequence>
<gene>
    <name evidence="3" type="ORF">ENU54_05755</name>
</gene>
<feature type="domain" description="SLH" evidence="2">
    <location>
        <begin position="75"/>
        <end position="138"/>
    </location>
</feature>
<reference evidence="3" key="1">
    <citation type="journal article" date="2020" name="mSystems">
        <title>Genome- and Community-Level Interaction Insights into Carbon Utilization and Element Cycling Functions of Hydrothermarchaeota in Hydrothermal Sediment.</title>
        <authorList>
            <person name="Zhou Z."/>
            <person name="Liu Y."/>
            <person name="Xu W."/>
            <person name="Pan J."/>
            <person name="Luo Z.H."/>
            <person name="Li M."/>
        </authorList>
    </citation>
    <scope>NUCLEOTIDE SEQUENCE [LARGE SCALE GENOMIC DNA]</scope>
    <source>
        <strain evidence="3">SpSt-679</strain>
    </source>
</reference>